<keyword evidence="13" id="KW-1185">Reference proteome</keyword>
<dbReference type="GO" id="GO:0006508">
    <property type="term" value="P:proteolysis"/>
    <property type="evidence" value="ECO:0007669"/>
    <property type="project" value="UniProtKB-KW"/>
</dbReference>
<evidence type="ECO:0000256" key="1">
    <source>
        <dbReference type="ARBA" id="ARBA00005228"/>
    </source>
</evidence>
<protein>
    <recommendedName>
        <fullName evidence="7">Acyl-peptide hydrolase</fullName>
    </recommendedName>
    <alternativeName>
        <fullName evidence="6">Acylaminoacyl-peptidase</fullName>
    </alternativeName>
</protein>
<evidence type="ECO:0000256" key="7">
    <source>
        <dbReference type="ARBA" id="ARBA00032596"/>
    </source>
</evidence>
<dbReference type="RefSeq" id="WP_147934603.1">
    <property type="nucleotide sequence ID" value="NZ_VPFD01000008.1"/>
</dbReference>
<gene>
    <name evidence="12" type="ORF">FVD38_09580</name>
</gene>
<evidence type="ECO:0000256" key="4">
    <source>
        <dbReference type="ARBA" id="ARBA00022825"/>
    </source>
</evidence>
<dbReference type="EMBL" id="VPFD01000008">
    <property type="protein sequence ID" value="TXG00253.1"/>
    <property type="molecule type" value="Genomic_DNA"/>
</dbReference>
<dbReference type="SUPFAM" id="SSF53474">
    <property type="entry name" value="alpha/beta-Hydrolases"/>
    <property type="match status" value="1"/>
</dbReference>
<evidence type="ECO:0000256" key="2">
    <source>
        <dbReference type="ARBA" id="ARBA00022670"/>
    </source>
</evidence>
<evidence type="ECO:0000256" key="8">
    <source>
        <dbReference type="ARBA" id="ARBA00045885"/>
    </source>
</evidence>
<proteinExistence type="inferred from homology"/>
<dbReference type="Gene3D" id="3.40.50.1820">
    <property type="entry name" value="alpha/beta hydrolase"/>
    <property type="match status" value="1"/>
</dbReference>
<dbReference type="SUPFAM" id="SSF69322">
    <property type="entry name" value="Tricorn protease domain 2"/>
    <property type="match status" value="1"/>
</dbReference>
<keyword evidence="9" id="KW-0732">Signal</keyword>
<accession>A0A5C7G2C2</accession>
<dbReference type="GO" id="GO:0004252">
    <property type="term" value="F:serine-type endopeptidase activity"/>
    <property type="evidence" value="ECO:0007669"/>
    <property type="project" value="InterPro"/>
</dbReference>
<evidence type="ECO:0000313" key="12">
    <source>
        <dbReference type="EMBL" id="TXG00253.1"/>
    </source>
</evidence>
<dbReference type="Proteomes" id="UP000321413">
    <property type="component" value="Unassembled WGS sequence"/>
</dbReference>
<dbReference type="InterPro" id="IPR029058">
    <property type="entry name" value="AB_hydrolase_fold"/>
</dbReference>
<feature type="signal peptide" evidence="9">
    <location>
        <begin position="1"/>
        <end position="28"/>
    </location>
</feature>
<comment type="function">
    <text evidence="8">This enzyme catalyzes the hydrolysis of the N-terminal peptide bond of an N-acetylated peptide to generate an N-acetylated amino acid and a peptide with a free N-terminus. It preferentially cleaves off Ac-Ala, Ac-Met and Ac-Ser. Also, involved in the degradation of oxidized and glycated proteins.</text>
</comment>
<feature type="domain" description="Peptidase S9A N-terminal" evidence="11">
    <location>
        <begin position="109"/>
        <end position="365"/>
    </location>
</feature>
<dbReference type="InterPro" id="IPR023302">
    <property type="entry name" value="Pept_S9A_N"/>
</dbReference>
<feature type="domain" description="Peptidase S9 prolyl oligopeptidase catalytic" evidence="10">
    <location>
        <begin position="428"/>
        <end position="638"/>
    </location>
</feature>
<dbReference type="InterPro" id="IPR011042">
    <property type="entry name" value="6-blade_b-propeller_TolB-like"/>
</dbReference>
<dbReference type="PANTHER" id="PTHR42776">
    <property type="entry name" value="SERINE PEPTIDASE S9 FAMILY MEMBER"/>
    <property type="match status" value="1"/>
</dbReference>
<dbReference type="InterPro" id="IPR002471">
    <property type="entry name" value="Pept_S9_AS"/>
</dbReference>
<evidence type="ECO:0000259" key="11">
    <source>
        <dbReference type="Pfam" id="PF02897"/>
    </source>
</evidence>
<dbReference type="PANTHER" id="PTHR42776:SF27">
    <property type="entry name" value="DIPEPTIDYL PEPTIDASE FAMILY MEMBER 6"/>
    <property type="match status" value="1"/>
</dbReference>
<dbReference type="PROSITE" id="PS00708">
    <property type="entry name" value="PRO_ENDOPEP_SER"/>
    <property type="match status" value="1"/>
</dbReference>
<feature type="chain" id="PRO_5022950838" description="Acyl-peptide hydrolase" evidence="9">
    <location>
        <begin position="29"/>
        <end position="639"/>
    </location>
</feature>
<dbReference type="Pfam" id="PF00326">
    <property type="entry name" value="Peptidase_S9"/>
    <property type="match status" value="1"/>
</dbReference>
<keyword evidence="3" id="KW-0378">Hydrolase</keyword>
<evidence type="ECO:0000256" key="6">
    <source>
        <dbReference type="ARBA" id="ARBA00032284"/>
    </source>
</evidence>
<evidence type="ECO:0000256" key="9">
    <source>
        <dbReference type="SAM" id="SignalP"/>
    </source>
</evidence>
<dbReference type="PRINTS" id="PR00862">
    <property type="entry name" value="PROLIGOPTASE"/>
</dbReference>
<evidence type="ECO:0000313" key="13">
    <source>
        <dbReference type="Proteomes" id="UP000321413"/>
    </source>
</evidence>
<dbReference type="Gene3D" id="2.120.10.30">
    <property type="entry name" value="TolB, C-terminal domain"/>
    <property type="match status" value="2"/>
</dbReference>
<evidence type="ECO:0000256" key="5">
    <source>
        <dbReference type="ARBA" id="ARBA00022990"/>
    </source>
</evidence>
<keyword evidence="2" id="KW-0645">Protease</keyword>
<evidence type="ECO:0000259" key="10">
    <source>
        <dbReference type="Pfam" id="PF00326"/>
    </source>
</evidence>
<dbReference type="AlphaFoldDB" id="A0A5C7G2C2"/>
<dbReference type="Pfam" id="PF02897">
    <property type="entry name" value="Peptidase_S9_N"/>
    <property type="match status" value="1"/>
</dbReference>
<dbReference type="InterPro" id="IPR002470">
    <property type="entry name" value="Peptidase_S9A"/>
</dbReference>
<keyword evidence="5" id="KW-0007">Acetylation</keyword>
<keyword evidence="4" id="KW-0720">Serine protease</keyword>
<evidence type="ECO:0000256" key="3">
    <source>
        <dbReference type="ARBA" id="ARBA00022801"/>
    </source>
</evidence>
<comment type="similarity">
    <text evidence="1">Belongs to the peptidase S9A family.</text>
</comment>
<reference evidence="12 13" key="1">
    <citation type="submission" date="2019-08" db="EMBL/GenBank/DDBJ databases">
        <title>Massilia golmudensis sp. nov., isolated from sand in the Qinghai-Tibetan Plateau.</title>
        <authorList>
            <person name="Zhang B."/>
        </authorList>
    </citation>
    <scope>NUCLEOTIDE SEQUENCE [LARGE SCALE GENOMIC DNA]</scope>
    <source>
        <strain evidence="12 13">GEM5</strain>
    </source>
</reference>
<name>A0A5C7G2C2_9BURK</name>
<dbReference type="InterPro" id="IPR001375">
    <property type="entry name" value="Peptidase_S9_cat"/>
</dbReference>
<sequence length="639" mass="70895">MHQNRRAVSLSLFSMLAGVGLAPMQALAQAASAKPRAQAVKRYTIEQFMATTSLTGASFSKDEKQILFSSNESGIFNAYTVPVGGGKPRALTASKTDTTYAVGYFYNDDRILFTRDGGGDEQNHLYVRELDGKERDLTPGDKLKASFAGWKPDGSGFYVVTNERDPKFFDLYLYEAATYARTMVYKNDSGMNVSAISRDGNWLAFNKPATTSDSDVYVYNVQAREMKHITPHKEPASHAAADFDPASKRLLFTSNGEGEFARIKSYDLASGEVKEVEKADWDLLGTDYSRNGRHRVSLVNRDGSIEVRLYDEAGKPVALPKLPGGEMRQVTFSESGKLMAFYLNGDRSPNNLYVHDFRSGKTSQLTRSLNPEIDPNDLVEAEVVRFKSFDGMVIPSIYYRPKGASPSAKVPAVMLVHGGPGGQTMRGYSARIQYLVNHGYAVLGINNRGSSGYGKTFFRADDRKHGMEPLWDCVEAKTWLASQGYIDPERIGIMGGSYGGYMTLAALAFRPEAFKVGIDIFGVSNWVRTLESIPPYWEAQRKALYDEIGDPVKDKEFLVATSPLFHAHHIRKPLMVIQGANDPRVIKAESDEIVEAVRKNKVEVEYVVFDDEGHGFSKKKNAAVADAKILAFLDKHLKR</sequence>
<organism evidence="12 13">
    <name type="scientific">Massilia arenae</name>
    <dbReference type="NCBI Taxonomy" id="2603288"/>
    <lineage>
        <taxon>Bacteria</taxon>
        <taxon>Pseudomonadati</taxon>
        <taxon>Pseudomonadota</taxon>
        <taxon>Betaproteobacteria</taxon>
        <taxon>Burkholderiales</taxon>
        <taxon>Oxalobacteraceae</taxon>
        <taxon>Telluria group</taxon>
        <taxon>Massilia</taxon>
    </lineage>
</organism>
<comment type="caution">
    <text evidence="12">The sequence shown here is derived from an EMBL/GenBank/DDBJ whole genome shotgun (WGS) entry which is preliminary data.</text>
</comment>